<organism evidence="2 3">
    <name type="scientific">Penaeus vannamei</name>
    <name type="common">Whiteleg shrimp</name>
    <name type="synonym">Litopenaeus vannamei</name>
    <dbReference type="NCBI Taxonomy" id="6689"/>
    <lineage>
        <taxon>Eukaryota</taxon>
        <taxon>Metazoa</taxon>
        <taxon>Ecdysozoa</taxon>
        <taxon>Arthropoda</taxon>
        <taxon>Crustacea</taxon>
        <taxon>Multicrustacea</taxon>
        <taxon>Malacostraca</taxon>
        <taxon>Eumalacostraca</taxon>
        <taxon>Eucarida</taxon>
        <taxon>Decapoda</taxon>
        <taxon>Dendrobranchiata</taxon>
        <taxon>Penaeoidea</taxon>
        <taxon>Penaeidae</taxon>
        <taxon>Penaeus</taxon>
    </lineage>
</organism>
<keyword evidence="1" id="KW-1133">Transmembrane helix</keyword>
<feature type="transmembrane region" description="Helical" evidence="1">
    <location>
        <begin position="127"/>
        <end position="144"/>
    </location>
</feature>
<evidence type="ECO:0000313" key="3">
    <source>
        <dbReference type="Proteomes" id="UP000283509"/>
    </source>
</evidence>
<dbReference type="Proteomes" id="UP000283509">
    <property type="component" value="Unassembled WGS sequence"/>
</dbReference>
<keyword evidence="1" id="KW-0812">Transmembrane</keyword>
<feature type="transmembrane region" description="Helical" evidence="1">
    <location>
        <begin position="226"/>
        <end position="247"/>
    </location>
</feature>
<protein>
    <submittedName>
        <fullName evidence="2">Uncharacterized protein</fullName>
    </submittedName>
</protein>
<name>A0A423U8K8_PENVA</name>
<reference evidence="2 3" key="1">
    <citation type="submission" date="2018-04" db="EMBL/GenBank/DDBJ databases">
        <authorList>
            <person name="Zhang X."/>
            <person name="Yuan J."/>
            <person name="Li F."/>
            <person name="Xiang J."/>
        </authorList>
    </citation>
    <scope>NUCLEOTIDE SEQUENCE [LARGE SCALE GENOMIC DNA]</scope>
    <source>
        <tissue evidence="2">Muscle</tissue>
    </source>
</reference>
<dbReference type="EMBL" id="QCYY01000452">
    <property type="protein sequence ID" value="ROT85042.1"/>
    <property type="molecule type" value="Genomic_DNA"/>
</dbReference>
<dbReference type="AlphaFoldDB" id="A0A423U8K8"/>
<sequence length="406" mass="45095">MMAMFGVSRRACGCGDVESPPDVSNPDSSWPTERAITERRFRRQYAKLRNLFVSAAETKPGRGRAPSLPLTVGHEKRKPGLQLGITPVTSASRPRKKAAQLFSSPPLCVSPLLSHILSLFLSSLPHFLSFFLLLSPSLFYNYSLRPFPPTPFSLPTLFLPYLILFIHLLPFLLFLSNPLTFLFPSPFPSPPPLLFFLFYVTPFHSSPLFLPSYISPLFSYLSYTSFLTLSLLPFSFPSSFFALTLFFSYSSPLQHIQPPYLFLSYSFLSPPTLFLAPPQSLRLPSPILQHSPGLPLLPRPLRLPSLIPPTLSRASTLLISPYTPSPPPNPSVSLPLSLQLFPVPLPLLNLSSSIPLHQPFRLPSPIPQHFPIPLPSLTPSPSLPFLPNPSVSLPHPSNTFPCLYPP</sequence>
<keyword evidence="3" id="KW-1185">Reference proteome</keyword>
<keyword evidence="1" id="KW-0472">Membrane</keyword>
<accession>A0A423U8K8</accession>
<reference evidence="2 3" key="2">
    <citation type="submission" date="2019-01" db="EMBL/GenBank/DDBJ databases">
        <title>The decoding of complex shrimp genome reveals the adaptation for benthos swimmer, frequently molting mechanism and breeding impact on genome.</title>
        <authorList>
            <person name="Sun Y."/>
            <person name="Gao Y."/>
            <person name="Yu Y."/>
        </authorList>
    </citation>
    <scope>NUCLEOTIDE SEQUENCE [LARGE SCALE GENOMIC DNA]</scope>
    <source>
        <tissue evidence="2">Muscle</tissue>
    </source>
</reference>
<feature type="transmembrane region" description="Helical" evidence="1">
    <location>
        <begin position="156"/>
        <end position="175"/>
    </location>
</feature>
<proteinExistence type="predicted"/>
<evidence type="ECO:0000256" key="1">
    <source>
        <dbReference type="SAM" id="Phobius"/>
    </source>
</evidence>
<gene>
    <name evidence="2" type="ORF">C7M84_021510</name>
</gene>
<comment type="caution">
    <text evidence="2">The sequence shown here is derived from an EMBL/GenBank/DDBJ whole genome shotgun (WGS) entry which is preliminary data.</text>
</comment>
<evidence type="ECO:0000313" key="2">
    <source>
        <dbReference type="EMBL" id="ROT85042.1"/>
    </source>
</evidence>